<proteinExistence type="predicted"/>
<evidence type="ECO:0000313" key="2">
    <source>
        <dbReference type="Proteomes" id="UP000260025"/>
    </source>
</evidence>
<dbReference type="Proteomes" id="UP000260025">
    <property type="component" value="Unassembled WGS sequence"/>
</dbReference>
<protein>
    <submittedName>
        <fullName evidence="1">Uncharacterized protein</fullName>
    </submittedName>
</protein>
<evidence type="ECO:0000313" key="1">
    <source>
        <dbReference type="EMBL" id="RGC13973.1"/>
    </source>
</evidence>
<dbReference type="AlphaFoldDB" id="A0A3E2VTX9"/>
<accession>A0A3E2VTX9</accession>
<organism evidence="1 2">
    <name type="scientific">Clostridium innocuum</name>
    <dbReference type="NCBI Taxonomy" id="1522"/>
    <lineage>
        <taxon>Bacteria</taxon>
        <taxon>Bacillati</taxon>
        <taxon>Bacillota</taxon>
        <taxon>Clostridia</taxon>
        <taxon>Eubacteriales</taxon>
        <taxon>Clostridiaceae</taxon>
        <taxon>Clostridium</taxon>
    </lineage>
</organism>
<comment type="caution">
    <text evidence="1">The sequence shown here is derived from an EMBL/GenBank/DDBJ whole genome shotgun (WGS) entry which is preliminary data.</text>
</comment>
<reference evidence="1 2" key="1">
    <citation type="submission" date="2018-08" db="EMBL/GenBank/DDBJ databases">
        <title>A genome reference for cultivated species of the human gut microbiota.</title>
        <authorList>
            <person name="Zou Y."/>
            <person name="Xue W."/>
            <person name="Luo G."/>
        </authorList>
    </citation>
    <scope>NUCLEOTIDE SEQUENCE [LARGE SCALE GENOMIC DNA]</scope>
    <source>
        <strain evidence="1 2">OF01-2LB</strain>
    </source>
</reference>
<name>A0A3E2VTX9_CLOIN</name>
<gene>
    <name evidence="1" type="ORF">DXA38_15100</name>
</gene>
<sequence>MKRTDKENNSFLQAKLFYKKEYDKNRVVNSFLNTMSAETMLPDDTERVALQYSICLYNGGSRSIFAISLL</sequence>
<dbReference type="EMBL" id="QVEV01000025">
    <property type="protein sequence ID" value="RGC13973.1"/>
    <property type="molecule type" value="Genomic_DNA"/>
</dbReference>